<proteinExistence type="predicted"/>
<sequence length="95" mass="10630">MKKSSVYFDRILSKLAQSYPGTCALEELAALVIPPYNVQKKFRENISAQRENQAKVLDALILLDDQGYIVLNPATDESFITIKGLIKINNTVLCN</sequence>
<dbReference type="AlphaFoldDB" id="A0A502EE29"/>
<reference evidence="1 2" key="1">
    <citation type="journal article" date="2019" name="Environ. Microbiol.">
        <title>Species interactions and distinct microbial communities in high Arctic permafrost affected cryosols are associated with the CH4 and CO2 gas fluxes.</title>
        <authorList>
            <person name="Altshuler I."/>
            <person name="Hamel J."/>
            <person name="Turney S."/>
            <person name="Magnuson E."/>
            <person name="Levesque R."/>
            <person name="Greer C."/>
            <person name="Whyte L.G."/>
        </authorList>
    </citation>
    <scope>NUCLEOTIDE SEQUENCE [LARGE SCALE GENOMIC DNA]</scope>
    <source>
        <strain evidence="1 2">42</strain>
    </source>
</reference>
<dbReference type="OrthoDB" id="1371639at2"/>
<accession>A0A502EE29</accession>
<protein>
    <submittedName>
        <fullName evidence="1">Uncharacterized protein</fullName>
    </submittedName>
</protein>
<gene>
    <name evidence="1" type="ORF">EAH81_21965</name>
</gene>
<dbReference type="Proteomes" id="UP000319700">
    <property type="component" value="Unassembled WGS sequence"/>
</dbReference>
<organism evidence="1 2">
    <name type="scientific">Flavobacterium pectinovorum</name>
    <dbReference type="NCBI Taxonomy" id="29533"/>
    <lineage>
        <taxon>Bacteria</taxon>
        <taxon>Pseudomonadati</taxon>
        <taxon>Bacteroidota</taxon>
        <taxon>Flavobacteriia</taxon>
        <taxon>Flavobacteriales</taxon>
        <taxon>Flavobacteriaceae</taxon>
        <taxon>Flavobacterium</taxon>
    </lineage>
</organism>
<evidence type="ECO:0000313" key="1">
    <source>
        <dbReference type="EMBL" id="TPG34756.1"/>
    </source>
</evidence>
<evidence type="ECO:0000313" key="2">
    <source>
        <dbReference type="Proteomes" id="UP000319700"/>
    </source>
</evidence>
<dbReference type="RefSeq" id="WP_140511090.1">
    <property type="nucleotide sequence ID" value="NZ_RCZH01000018.1"/>
</dbReference>
<keyword evidence="2" id="KW-1185">Reference proteome</keyword>
<name>A0A502EE29_9FLAO</name>
<comment type="caution">
    <text evidence="1">The sequence shown here is derived from an EMBL/GenBank/DDBJ whole genome shotgun (WGS) entry which is preliminary data.</text>
</comment>
<dbReference type="EMBL" id="RCZH01000018">
    <property type="protein sequence ID" value="TPG34756.1"/>
    <property type="molecule type" value="Genomic_DNA"/>
</dbReference>